<dbReference type="Pfam" id="PF00691">
    <property type="entry name" value="OmpA"/>
    <property type="match status" value="1"/>
</dbReference>
<keyword evidence="6" id="KW-0732">Signal</keyword>
<evidence type="ECO:0000313" key="9">
    <source>
        <dbReference type="Proteomes" id="UP000321820"/>
    </source>
</evidence>
<dbReference type="KEGG" id="talb:FTW19_07455"/>
<keyword evidence="3" id="KW-0998">Cell outer membrane</keyword>
<dbReference type="InterPro" id="IPR006690">
    <property type="entry name" value="OMPA-like_CS"/>
</dbReference>
<comment type="subcellular location">
    <subcellularLocation>
        <location evidence="1">Cell outer membrane</location>
    </subcellularLocation>
</comment>
<feature type="compositionally biased region" description="Basic and acidic residues" evidence="5">
    <location>
        <begin position="333"/>
        <end position="345"/>
    </location>
</feature>
<dbReference type="EMBL" id="CP042806">
    <property type="protein sequence ID" value="QEE27845.1"/>
    <property type="molecule type" value="Genomic_DNA"/>
</dbReference>
<feature type="compositionally biased region" description="Polar residues" evidence="5">
    <location>
        <begin position="26"/>
        <end position="40"/>
    </location>
</feature>
<dbReference type="InterPro" id="IPR050330">
    <property type="entry name" value="Bact_OuterMem_StrucFunc"/>
</dbReference>
<feature type="region of interest" description="Disordered" evidence="5">
    <location>
        <begin position="331"/>
        <end position="369"/>
    </location>
</feature>
<dbReference type="RefSeq" id="WP_147647035.1">
    <property type="nucleotide sequence ID" value="NZ_CP042806.1"/>
</dbReference>
<evidence type="ECO:0000256" key="2">
    <source>
        <dbReference type="ARBA" id="ARBA00023136"/>
    </source>
</evidence>
<feature type="compositionally biased region" description="Low complexity" evidence="5">
    <location>
        <begin position="351"/>
        <end position="365"/>
    </location>
</feature>
<dbReference type="Gene3D" id="3.30.1330.60">
    <property type="entry name" value="OmpA-like domain"/>
    <property type="match status" value="1"/>
</dbReference>
<dbReference type="InterPro" id="IPR006665">
    <property type="entry name" value="OmpA-like"/>
</dbReference>
<feature type="chain" id="PRO_5022668868" evidence="6">
    <location>
        <begin position="26"/>
        <end position="538"/>
    </location>
</feature>
<dbReference type="InterPro" id="IPR006664">
    <property type="entry name" value="OMP_bac"/>
</dbReference>
<sequence length="538" mass="57817">MYVIYRYTFYPILLAAASLPLAATAQEPNPTNTSAAQQSRPPAGAHLEGEYNGVPLYRVTVVQRDLDAVNYMHRSGSTTLELMGTPLLANAKGKAVVKSDKGRMTVDVKVDHLPPANGFGPEYLTYVLWAITPDGHPQNLGELLPSGNDVSISVTTGLQSFGLMITAEPYYAVRVPSDVVVLENHVIENKTNGVVEKVNAHYTLLPRGQYISQTSGSKTVMNPITRDEKSPLELYEAHNAYRIAVNAGAEKYEPEIMAQVKQNLDSADSFDQNKHGDRKQEVTFAREVVQRSEDARISTLRKIAAEQRQAEVDARKAAELQAANSQAAAEAEAAQRARAEAETAKARARAAEAAQTAASAQQSASEAREKLRQQLNSVLTTQETARGLIVNMSDVLFDTGKYTLKPDTKVALAKVSGILMAYPSLKVQVEGHTDSVGGDDYNQKLSENRAGTVAGFLTTEGVPQDNVTAKGFGKTRPVADNTTAQGRQQNRRVELVVSGAAIGVKDSENSGAGVAANTETSKPTQTTGTSTPPSDQPH</sequence>
<accession>A0A5B9E9L1</accession>
<dbReference type="PROSITE" id="PS01068">
    <property type="entry name" value="OMPA_1"/>
    <property type="match status" value="1"/>
</dbReference>
<feature type="region of interest" description="Disordered" evidence="5">
    <location>
        <begin position="26"/>
        <end position="47"/>
    </location>
</feature>
<dbReference type="PANTHER" id="PTHR30329:SF21">
    <property type="entry name" value="LIPOPROTEIN YIAD-RELATED"/>
    <property type="match status" value="1"/>
</dbReference>
<evidence type="ECO:0000256" key="4">
    <source>
        <dbReference type="PROSITE-ProRule" id="PRU00473"/>
    </source>
</evidence>
<dbReference type="CDD" id="cd07185">
    <property type="entry name" value="OmpA_C-like"/>
    <property type="match status" value="1"/>
</dbReference>
<feature type="signal peptide" evidence="6">
    <location>
        <begin position="1"/>
        <end position="25"/>
    </location>
</feature>
<keyword evidence="2 4" id="KW-0472">Membrane</keyword>
<keyword evidence="9" id="KW-1185">Reference proteome</keyword>
<evidence type="ECO:0000256" key="6">
    <source>
        <dbReference type="SAM" id="SignalP"/>
    </source>
</evidence>
<evidence type="ECO:0000256" key="3">
    <source>
        <dbReference type="ARBA" id="ARBA00023237"/>
    </source>
</evidence>
<reference evidence="8 9" key="1">
    <citation type="submission" date="2019-08" db="EMBL/GenBank/DDBJ databases">
        <title>Complete genome sequence of Terriglobus albidus strain ORNL.</title>
        <authorList>
            <person name="Podar M."/>
        </authorList>
    </citation>
    <scope>NUCLEOTIDE SEQUENCE [LARGE SCALE GENOMIC DNA]</scope>
    <source>
        <strain evidence="8 9">ORNL</strain>
    </source>
</reference>
<dbReference type="PROSITE" id="PS51123">
    <property type="entry name" value="OMPA_2"/>
    <property type="match status" value="1"/>
</dbReference>
<dbReference type="OrthoDB" id="9782229at2"/>
<gene>
    <name evidence="8" type="ORF">FTW19_07455</name>
</gene>
<feature type="domain" description="OmpA-like" evidence="7">
    <location>
        <begin position="384"/>
        <end position="501"/>
    </location>
</feature>
<evidence type="ECO:0000259" key="7">
    <source>
        <dbReference type="PROSITE" id="PS51123"/>
    </source>
</evidence>
<feature type="compositionally biased region" description="Low complexity" evidence="5">
    <location>
        <begin position="518"/>
        <end position="538"/>
    </location>
</feature>
<protein>
    <submittedName>
        <fullName evidence="8">OmpA family protein</fullName>
    </submittedName>
</protein>
<evidence type="ECO:0000256" key="5">
    <source>
        <dbReference type="SAM" id="MobiDB-lite"/>
    </source>
</evidence>
<dbReference type="Proteomes" id="UP000321820">
    <property type="component" value="Chromosome"/>
</dbReference>
<dbReference type="AlphaFoldDB" id="A0A5B9E9L1"/>
<feature type="region of interest" description="Disordered" evidence="5">
    <location>
        <begin position="501"/>
        <end position="538"/>
    </location>
</feature>
<dbReference type="SUPFAM" id="SSF103088">
    <property type="entry name" value="OmpA-like"/>
    <property type="match status" value="1"/>
</dbReference>
<name>A0A5B9E9L1_9BACT</name>
<dbReference type="PANTHER" id="PTHR30329">
    <property type="entry name" value="STATOR ELEMENT OF FLAGELLAR MOTOR COMPLEX"/>
    <property type="match status" value="1"/>
</dbReference>
<evidence type="ECO:0000313" key="8">
    <source>
        <dbReference type="EMBL" id="QEE27845.1"/>
    </source>
</evidence>
<feature type="region of interest" description="Disordered" evidence="5">
    <location>
        <begin position="472"/>
        <end position="491"/>
    </location>
</feature>
<dbReference type="InterPro" id="IPR036737">
    <property type="entry name" value="OmpA-like_sf"/>
</dbReference>
<dbReference type="GO" id="GO:0009279">
    <property type="term" value="C:cell outer membrane"/>
    <property type="evidence" value="ECO:0007669"/>
    <property type="project" value="UniProtKB-SubCell"/>
</dbReference>
<evidence type="ECO:0000256" key="1">
    <source>
        <dbReference type="ARBA" id="ARBA00004442"/>
    </source>
</evidence>
<proteinExistence type="predicted"/>
<dbReference type="PRINTS" id="PR01021">
    <property type="entry name" value="OMPADOMAIN"/>
</dbReference>
<organism evidence="8 9">
    <name type="scientific">Terriglobus albidus</name>
    <dbReference type="NCBI Taxonomy" id="1592106"/>
    <lineage>
        <taxon>Bacteria</taxon>
        <taxon>Pseudomonadati</taxon>
        <taxon>Acidobacteriota</taxon>
        <taxon>Terriglobia</taxon>
        <taxon>Terriglobales</taxon>
        <taxon>Acidobacteriaceae</taxon>
        <taxon>Terriglobus</taxon>
    </lineage>
</organism>
<dbReference type="PRINTS" id="PR01023">
    <property type="entry name" value="NAFLGMOTY"/>
</dbReference>